<reference evidence="2 3" key="1">
    <citation type="submission" date="2024-08" db="EMBL/GenBank/DDBJ databases">
        <authorList>
            <person name="Cucini C."/>
            <person name="Frati F."/>
        </authorList>
    </citation>
    <scope>NUCLEOTIDE SEQUENCE [LARGE SCALE GENOMIC DNA]</scope>
</reference>
<feature type="region of interest" description="Disordered" evidence="1">
    <location>
        <begin position="83"/>
        <end position="107"/>
    </location>
</feature>
<evidence type="ECO:0000313" key="3">
    <source>
        <dbReference type="Proteomes" id="UP001642540"/>
    </source>
</evidence>
<keyword evidence="3" id="KW-1185">Reference proteome</keyword>
<sequence length="345" mass="38874">MSLPSTSKSSSTSQPTYPAMECEDSFSKDCSRSCGVLGCNEQDIRKLFTPPSFARIYNGWPEEGTKKPSTNATEERDVLYGLQREDPDPTDHSNYETNQNDGTSPPTLDYEEMCVDEEMDVDDTGGESVNRHQQKDYLTQESTDEILYFVASGYRETSVQKLTNENLWKDSSRSAITKIQLQSGKTNVTLKDPVLGVLTSSYQTGQLNLEQIAYSVPAPHLLPVGTRAIAFRNDFHIYKKLDAVYYSGIVGEEEKPSTKKFFYPNDVFPTYNKSGLPSKHVYPEHLDFIKMFLDRYSEWPLVHLPIGGLVSAEWNGKRLVTRVLEQNCSPVKLTCEYSGEIEGST</sequence>
<feature type="compositionally biased region" description="Basic and acidic residues" evidence="1">
    <location>
        <begin position="83"/>
        <end position="94"/>
    </location>
</feature>
<proteinExistence type="predicted"/>
<feature type="compositionally biased region" description="Low complexity" evidence="1">
    <location>
        <begin position="1"/>
        <end position="18"/>
    </location>
</feature>
<dbReference type="Proteomes" id="UP001642540">
    <property type="component" value="Unassembled WGS sequence"/>
</dbReference>
<evidence type="ECO:0000256" key="1">
    <source>
        <dbReference type="SAM" id="MobiDB-lite"/>
    </source>
</evidence>
<gene>
    <name evidence="2" type="ORF">ODALV1_LOCUS12104</name>
</gene>
<protein>
    <submittedName>
        <fullName evidence="2">Uncharacterized protein</fullName>
    </submittedName>
</protein>
<name>A0ABP1QNR0_9HEXA</name>
<feature type="region of interest" description="Disordered" evidence="1">
    <location>
        <begin position="1"/>
        <end position="22"/>
    </location>
</feature>
<comment type="caution">
    <text evidence="2">The sequence shown here is derived from an EMBL/GenBank/DDBJ whole genome shotgun (WGS) entry which is preliminary data.</text>
</comment>
<organism evidence="2 3">
    <name type="scientific">Orchesella dallaii</name>
    <dbReference type="NCBI Taxonomy" id="48710"/>
    <lineage>
        <taxon>Eukaryota</taxon>
        <taxon>Metazoa</taxon>
        <taxon>Ecdysozoa</taxon>
        <taxon>Arthropoda</taxon>
        <taxon>Hexapoda</taxon>
        <taxon>Collembola</taxon>
        <taxon>Entomobryomorpha</taxon>
        <taxon>Entomobryoidea</taxon>
        <taxon>Orchesellidae</taxon>
        <taxon>Orchesellinae</taxon>
        <taxon>Orchesella</taxon>
    </lineage>
</organism>
<evidence type="ECO:0000313" key="2">
    <source>
        <dbReference type="EMBL" id="CAL8105554.1"/>
    </source>
</evidence>
<dbReference type="EMBL" id="CAXLJM020000036">
    <property type="protein sequence ID" value="CAL8105554.1"/>
    <property type="molecule type" value="Genomic_DNA"/>
</dbReference>
<accession>A0ABP1QNR0</accession>
<feature type="compositionally biased region" description="Polar residues" evidence="1">
    <location>
        <begin position="95"/>
        <end position="106"/>
    </location>
</feature>